<sequence length="121" mass="13377">MFAALKDGDVSEVEDCEDDVDEALEDVCDSKWDAQEEELSATSSDDEAVNITTEDRSWSRKAFKKPTAMYQPAGDENKNDSDGLASPCEYFARYVPKSVFADLAEKTNIFASSRGKISSDK</sequence>
<organism evidence="1 2">
    <name type="scientific">Hyalomma asiaticum</name>
    <name type="common">Tick</name>
    <dbReference type="NCBI Taxonomy" id="266040"/>
    <lineage>
        <taxon>Eukaryota</taxon>
        <taxon>Metazoa</taxon>
        <taxon>Ecdysozoa</taxon>
        <taxon>Arthropoda</taxon>
        <taxon>Chelicerata</taxon>
        <taxon>Arachnida</taxon>
        <taxon>Acari</taxon>
        <taxon>Parasitiformes</taxon>
        <taxon>Ixodida</taxon>
        <taxon>Ixodoidea</taxon>
        <taxon>Ixodidae</taxon>
        <taxon>Hyalomminae</taxon>
        <taxon>Hyalomma</taxon>
    </lineage>
</organism>
<gene>
    <name evidence="1" type="ORF">HPB50_012790</name>
</gene>
<name>A0ACB7SDE2_HYAAI</name>
<protein>
    <submittedName>
        <fullName evidence="1">Uncharacterized protein</fullName>
    </submittedName>
</protein>
<reference evidence="1" key="1">
    <citation type="submission" date="2020-05" db="EMBL/GenBank/DDBJ databases">
        <title>Large-scale comparative analyses of tick genomes elucidate their genetic diversity and vector capacities.</title>
        <authorList>
            <person name="Jia N."/>
            <person name="Wang J."/>
            <person name="Shi W."/>
            <person name="Du L."/>
            <person name="Sun Y."/>
            <person name="Zhan W."/>
            <person name="Jiang J."/>
            <person name="Wang Q."/>
            <person name="Zhang B."/>
            <person name="Ji P."/>
            <person name="Sakyi L.B."/>
            <person name="Cui X."/>
            <person name="Yuan T."/>
            <person name="Jiang B."/>
            <person name="Yang W."/>
            <person name="Lam T.T.-Y."/>
            <person name="Chang Q."/>
            <person name="Ding S."/>
            <person name="Wang X."/>
            <person name="Zhu J."/>
            <person name="Ruan X."/>
            <person name="Zhao L."/>
            <person name="Wei J."/>
            <person name="Que T."/>
            <person name="Du C."/>
            <person name="Cheng J."/>
            <person name="Dai P."/>
            <person name="Han X."/>
            <person name="Huang E."/>
            <person name="Gao Y."/>
            <person name="Liu J."/>
            <person name="Shao H."/>
            <person name="Ye R."/>
            <person name="Li L."/>
            <person name="Wei W."/>
            <person name="Wang X."/>
            <person name="Wang C."/>
            <person name="Yang T."/>
            <person name="Huo Q."/>
            <person name="Li W."/>
            <person name="Guo W."/>
            <person name="Chen H."/>
            <person name="Zhou L."/>
            <person name="Ni X."/>
            <person name="Tian J."/>
            <person name="Zhou Y."/>
            <person name="Sheng Y."/>
            <person name="Liu T."/>
            <person name="Pan Y."/>
            <person name="Xia L."/>
            <person name="Li J."/>
            <person name="Zhao F."/>
            <person name="Cao W."/>
        </authorList>
    </citation>
    <scope>NUCLEOTIDE SEQUENCE</scope>
    <source>
        <strain evidence="1">Hyas-2018</strain>
    </source>
</reference>
<proteinExistence type="predicted"/>
<evidence type="ECO:0000313" key="2">
    <source>
        <dbReference type="Proteomes" id="UP000821845"/>
    </source>
</evidence>
<accession>A0ACB7SDE2</accession>
<dbReference type="Proteomes" id="UP000821845">
    <property type="component" value="Chromosome 4"/>
</dbReference>
<dbReference type="EMBL" id="CM023484">
    <property type="protein sequence ID" value="KAH6933182.1"/>
    <property type="molecule type" value="Genomic_DNA"/>
</dbReference>
<evidence type="ECO:0000313" key="1">
    <source>
        <dbReference type="EMBL" id="KAH6933182.1"/>
    </source>
</evidence>
<comment type="caution">
    <text evidence="1">The sequence shown here is derived from an EMBL/GenBank/DDBJ whole genome shotgun (WGS) entry which is preliminary data.</text>
</comment>
<keyword evidence="2" id="KW-1185">Reference proteome</keyword>